<dbReference type="SUPFAM" id="SSF51366">
    <property type="entry name" value="Ribulose-phoshate binding barrel"/>
    <property type="match status" value="1"/>
</dbReference>
<comment type="similarity">
    <text evidence="9">Belongs to the TrpF family.</text>
</comment>
<dbReference type="PANTHER" id="PTHR42894:SF1">
    <property type="entry name" value="N-(5'-PHOSPHORIBOSYL)ANTHRANILATE ISOMERASE"/>
    <property type="match status" value="1"/>
</dbReference>
<evidence type="ECO:0000256" key="3">
    <source>
        <dbReference type="ARBA" id="ARBA00012572"/>
    </source>
</evidence>
<keyword evidence="6 9" id="KW-0822">Tryptophan biosynthesis</keyword>
<dbReference type="PANTHER" id="PTHR42894">
    <property type="entry name" value="N-(5'-PHOSPHORIBOSYL)ANTHRANILATE ISOMERASE"/>
    <property type="match status" value="1"/>
</dbReference>
<dbReference type="AlphaFoldDB" id="A0A9D2QWV6"/>
<dbReference type="Proteomes" id="UP000823851">
    <property type="component" value="Unassembled WGS sequence"/>
</dbReference>
<reference evidence="11" key="1">
    <citation type="journal article" date="2021" name="PeerJ">
        <title>Extensive microbial diversity within the chicken gut microbiome revealed by metagenomics and culture.</title>
        <authorList>
            <person name="Gilroy R."/>
            <person name="Ravi A."/>
            <person name="Getino M."/>
            <person name="Pursley I."/>
            <person name="Horton D.L."/>
            <person name="Alikhan N.F."/>
            <person name="Baker D."/>
            <person name="Gharbi K."/>
            <person name="Hall N."/>
            <person name="Watson M."/>
            <person name="Adriaenssens E.M."/>
            <person name="Foster-Nyarko E."/>
            <person name="Jarju S."/>
            <person name="Secka A."/>
            <person name="Antonio M."/>
            <person name="Oren A."/>
            <person name="Chaudhuri R.R."/>
            <person name="La Ragione R."/>
            <person name="Hildebrand F."/>
            <person name="Pallen M.J."/>
        </authorList>
    </citation>
    <scope>NUCLEOTIDE SEQUENCE</scope>
    <source>
        <strain evidence="11">ChiHjej8B7-25341</strain>
    </source>
</reference>
<reference evidence="11" key="2">
    <citation type="submission" date="2021-04" db="EMBL/GenBank/DDBJ databases">
        <authorList>
            <person name="Gilroy R."/>
        </authorList>
    </citation>
    <scope>NUCLEOTIDE SEQUENCE</scope>
    <source>
        <strain evidence="11">ChiHjej8B7-25341</strain>
    </source>
</reference>
<dbReference type="InterPro" id="IPR011060">
    <property type="entry name" value="RibuloseP-bd_barrel"/>
</dbReference>
<keyword evidence="8 9" id="KW-0413">Isomerase</keyword>
<evidence type="ECO:0000313" key="11">
    <source>
        <dbReference type="EMBL" id="HJD31219.1"/>
    </source>
</evidence>
<comment type="caution">
    <text evidence="11">The sequence shown here is derived from an EMBL/GenBank/DDBJ whole genome shotgun (WGS) entry which is preliminary data.</text>
</comment>
<comment type="pathway">
    <text evidence="2 9">Amino-acid biosynthesis; L-tryptophan biosynthesis; L-tryptophan from chorismate: step 3/5.</text>
</comment>
<feature type="domain" description="N-(5'phosphoribosyl) anthranilate isomerase (PRAI)" evidence="10">
    <location>
        <begin position="5"/>
        <end position="194"/>
    </location>
</feature>
<dbReference type="InterPro" id="IPR013785">
    <property type="entry name" value="Aldolase_TIM"/>
</dbReference>
<evidence type="ECO:0000256" key="9">
    <source>
        <dbReference type="HAMAP-Rule" id="MF_00135"/>
    </source>
</evidence>
<keyword evidence="7 9" id="KW-0057">Aromatic amino acid biosynthesis</keyword>
<dbReference type="GO" id="GO:0000162">
    <property type="term" value="P:L-tryptophan biosynthetic process"/>
    <property type="evidence" value="ECO:0007669"/>
    <property type="project" value="UniProtKB-UniRule"/>
</dbReference>
<evidence type="ECO:0000313" key="12">
    <source>
        <dbReference type="Proteomes" id="UP000823851"/>
    </source>
</evidence>
<evidence type="ECO:0000256" key="1">
    <source>
        <dbReference type="ARBA" id="ARBA00001164"/>
    </source>
</evidence>
<dbReference type="HAMAP" id="MF_00135">
    <property type="entry name" value="PRAI"/>
    <property type="match status" value="1"/>
</dbReference>
<proteinExistence type="inferred from homology"/>
<evidence type="ECO:0000256" key="6">
    <source>
        <dbReference type="ARBA" id="ARBA00022822"/>
    </source>
</evidence>
<dbReference type="Gene3D" id="3.20.20.70">
    <property type="entry name" value="Aldolase class I"/>
    <property type="match status" value="1"/>
</dbReference>
<evidence type="ECO:0000256" key="5">
    <source>
        <dbReference type="ARBA" id="ARBA00022605"/>
    </source>
</evidence>
<sequence>MTKIKFCGLSRPCDIAAANACRPAYIGFVFAPASRRYVPPERAEELRALLMPEIRAVGVFVNEKPERIARIADRGIIDLIQLHGTEDEAGIRQVRSLTGLPVIKAFSIAGERDVEAANDSGADYVLLDAGKGGTGTRFDWSLLSGMRRPYFLAGGLDMGNVSEAVKRFHPYALDISSGIETDGVKDEKKMAAFAAEVRKAEIGFADFRGL</sequence>
<name>A0A9D2QWV6_9FIRM</name>
<accession>A0A9D2QWV6</accession>
<dbReference type="EMBL" id="DWUW01000132">
    <property type="protein sequence ID" value="HJD31219.1"/>
    <property type="molecule type" value="Genomic_DNA"/>
</dbReference>
<organism evidence="11 12">
    <name type="scientific">Candidatus Eisenbergiella stercorigallinarum</name>
    <dbReference type="NCBI Taxonomy" id="2838557"/>
    <lineage>
        <taxon>Bacteria</taxon>
        <taxon>Bacillati</taxon>
        <taxon>Bacillota</taxon>
        <taxon>Clostridia</taxon>
        <taxon>Lachnospirales</taxon>
        <taxon>Lachnospiraceae</taxon>
        <taxon>Eisenbergiella</taxon>
    </lineage>
</organism>
<protein>
    <recommendedName>
        <fullName evidence="4 9">N-(5'-phosphoribosyl)anthranilate isomerase</fullName>
        <shortName evidence="9">PRAI</shortName>
        <ecNumber evidence="3 9">5.3.1.24</ecNumber>
    </recommendedName>
</protein>
<dbReference type="Pfam" id="PF00697">
    <property type="entry name" value="PRAI"/>
    <property type="match status" value="1"/>
</dbReference>
<comment type="catalytic activity">
    <reaction evidence="1 9">
        <text>N-(5-phospho-beta-D-ribosyl)anthranilate = 1-(2-carboxyphenylamino)-1-deoxy-D-ribulose 5-phosphate</text>
        <dbReference type="Rhea" id="RHEA:21540"/>
        <dbReference type="ChEBI" id="CHEBI:18277"/>
        <dbReference type="ChEBI" id="CHEBI:58613"/>
        <dbReference type="EC" id="5.3.1.24"/>
    </reaction>
</comment>
<dbReference type="EC" id="5.3.1.24" evidence="3 9"/>
<evidence type="ECO:0000256" key="4">
    <source>
        <dbReference type="ARBA" id="ARBA00022272"/>
    </source>
</evidence>
<evidence type="ECO:0000256" key="2">
    <source>
        <dbReference type="ARBA" id="ARBA00004664"/>
    </source>
</evidence>
<dbReference type="InterPro" id="IPR001240">
    <property type="entry name" value="PRAI_dom"/>
</dbReference>
<evidence type="ECO:0000256" key="7">
    <source>
        <dbReference type="ARBA" id="ARBA00023141"/>
    </source>
</evidence>
<dbReference type="CDD" id="cd00405">
    <property type="entry name" value="PRAI"/>
    <property type="match status" value="1"/>
</dbReference>
<evidence type="ECO:0000259" key="10">
    <source>
        <dbReference type="Pfam" id="PF00697"/>
    </source>
</evidence>
<dbReference type="InterPro" id="IPR044643">
    <property type="entry name" value="TrpF_fam"/>
</dbReference>
<evidence type="ECO:0000256" key="8">
    <source>
        <dbReference type="ARBA" id="ARBA00023235"/>
    </source>
</evidence>
<keyword evidence="5 9" id="KW-0028">Amino-acid biosynthesis</keyword>
<gene>
    <name evidence="9" type="primary">trpF</name>
    <name evidence="11" type="ORF">H9912_04665</name>
</gene>
<dbReference type="GO" id="GO:0004640">
    <property type="term" value="F:phosphoribosylanthranilate isomerase activity"/>
    <property type="evidence" value="ECO:0007669"/>
    <property type="project" value="UniProtKB-UniRule"/>
</dbReference>